<sequence length="58" mass="6409">MLRGLGVRCQWSGMDPRDTKHQKDAACLAKRPSSRASYCEAPPPDEQGPFSGHNSHSR</sequence>
<proteinExistence type="predicted"/>
<dbReference type="Proteomes" id="UP000002281">
    <property type="component" value="Chromosome 16"/>
</dbReference>
<reference evidence="2 3" key="1">
    <citation type="journal article" date="2009" name="Science">
        <title>Genome sequence, comparative analysis, and population genetics of the domestic horse.</title>
        <authorList>
            <consortium name="Broad Institute Genome Sequencing Platform"/>
            <consortium name="Broad Institute Whole Genome Assembly Team"/>
            <person name="Wade C.M."/>
            <person name="Giulotto E."/>
            <person name="Sigurdsson S."/>
            <person name="Zoli M."/>
            <person name="Gnerre S."/>
            <person name="Imsland F."/>
            <person name="Lear T.L."/>
            <person name="Adelson D.L."/>
            <person name="Bailey E."/>
            <person name="Bellone R.R."/>
            <person name="Bloecker H."/>
            <person name="Distl O."/>
            <person name="Edgar R.C."/>
            <person name="Garber M."/>
            <person name="Leeb T."/>
            <person name="Mauceli E."/>
            <person name="MacLeod J.N."/>
            <person name="Penedo M.C.T."/>
            <person name="Raison J.M."/>
            <person name="Sharpe T."/>
            <person name="Vogel J."/>
            <person name="Andersson L."/>
            <person name="Antczak D.F."/>
            <person name="Biagi T."/>
            <person name="Binns M.M."/>
            <person name="Chowdhary B.P."/>
            <person name="Coleman S.J."/>
            <person name="Della Valle G."/>
            <person name="Fryc S."/>
            <person name="Guerin G."/>
            <person name="Hasegawa T."/>
            <person name="Hill E.W."/>
            <person name="Jurka J."/>
            <person name="Kiialainen A."/>
            <person name="Lindgren G."/>
            <person name="Liu J."/>
            <person name="Magnani E."/>
            <person name="Mickelson J.R."/>
            <person name="Murray J."/>
            <person name="Nergadze S.G."/>
            <person name="Onofrio R."/>
            <person name="Pedroni S."/>
            <person name="Piras M.F."/>
            <person name="Raudsepp T."/>
            <person name="Rocchi M."/>
            <person name="Roeed K.H."/>
            <person name="Ryder O.A."/>
            <person name="Searle S."/>
            <person name="Skow L."/>
            <person name="Swinburne J.E."/>
            <person name="Syvaenen A.C."/>
            <person name="Tozaki T."/>
            <person name="Valberg S.J."/>
            <person name="Vaudin M."/>
            <person name="White J.R."/>
            <person name="Zody M.C."/>
            <person name="Lander E.S."/>
            <person name="Lindblad-Toh K."/>
        </authorList>
    </citation>
    <scope>NUCLEOTIDE SEQUENCE [LARGE SCALE GENOMIC DNA]</scope>
    <source>
        <strain evidence="2 3">Thoroughbred</strain>
    </source>
</reference>
<dbReference type="Bgee" id="ENSECAG00000028174">
    <property type="expression patterns" value="Expressed in oviduct epithelium and 8 other cell types or tissues"/>
</dbReference>
<reference evidence="2" key="3">
    <citation type="submission" date="2025-09" db="UniProtKB">
        <authorList>
            <consortium name="Ensembl"/>
        </authorList>
    </citation>
    <scope>IDENTIFICATION</scope>
    <source>
        <strain evidence="2">Thoroughbred</strain>
    </source>
</reference>
<dbReference type="Ensembl" id="ENSECAT00000059721.1">
    <property type="protein sequence ID" value="ENSECAP00000040063.1"/>
    <property type="gene ID" value="ENSECAG00000028174.1"/>
</dbReference>
<evidence type="ECO:0000313" key="2">
    <source>
        <dbReference type="Ensembl" id="ENSECAP00000040063.1"/>
    </source>
</evidence>
<evidence type="ECO:0000313" key="3">
    <source>
        <dbReference type="Proteomes" id="UP000002281"/>
    </source>
</evidence>
<organism evidence="2 3">
    <name type="scientific">Equus caballus</name>
    <name type="common">Horse</name>
    <dbReference type="NCBI Taxonomy" id="9796"/>
    <lineage>
        <taxon>Eukaryota</taxon>
        <taxon>Metazoa</taxon>
        <taxon>Chordata</taxon>
        <taxon>Craniata</taxon>
        <taxon>Vertebrata</taxon>
        <taxon>Euteleostomi</taxon>
        <taxon>Mammalia</taxon>
        <taxon>Eutheria</taxon>
        <taxon>Laurasiatheria</taxon>
        <taxon>Perissodactyla</taxon>
        <taxon>Equidae</taxon>
        <taxon>Equus</taxon>
    </lineage>
</organism>
<feature type="region of interest" description="Disordered" evidence="1">
    <location>
        <begin position="1"/>
        <end position="58"/>
    </location>
</feature>
<dbReference type="InParanoid" id="A0A3Q2HXD9"/>
<dbReference type="AlphaFoldDB" id="A0A3Q2HXD9"/>
<name>A0A3Q2HXD9_HORSE</name>
<feature type="compositionally biased region" description="Basic and acidic residues" evidence="1">
    <location>
        <begin position="15"/>
        <end position="24"/>
    </location>
</feature>
<evidence type="ECO:0000256" key="1">
    <source>
        <dbReference type="SAM" id="MobiDB-lite"/>
    </source>
</evidence>
<dbReference type="GeneTree" id="ENSGT00910000148820"/>
<accession>A0A3Q2HXD9</accession>
<protein>
    <submittedName>
        <fullName evidence="2">Uncharacterized protein</fullName>
    </submittedName>
</protein>
<keyword evidence="3" id="KW-1185">Reference proteome</keyword>
<dbReference type="PaxDb" id="9796-ENSECAP00000040063"/>
<reference evidence="2" key="2">
    <citation type="submission" date="2025-08" db="UniProtKB">
        <authorList>
            <consortium name="Ensembl"/>
        </authorList>
    </citation>
    <scope>IDENTIFICATION</scope>
    <source>
        <strain evidence="2">Thoroughbred</strain>
    </source>
</reference>
<dbReference type="OMA" id="RASYCKA"/>